<dbReference type="InterPro" id="IPR036162">
    <property type="entry name" value="Resolvase-like_N_sf"/>
</dbReference>
<dbReference type="PANTHER" id="PTHR30461">
    <property type="entry name" value="DNA-INVERTASE FROM LAMBDOID PROPHAGE"/>
    <property type="match status" value="1"/>
</dbReference>
<name>A0AAE3N3D1_9HYPH</name>
<dbReference type="InterPro" id="IPR050639">
    <property type="entry name" value="SSR_resolvase"/>
</dbReference>
<dbReference type="InterPro" id="IPR006119">
    <property type="entry name" value="Resolv_N"/>
</dbReference>
<dbReference type="SUPFAM" id="SSF53041">
    <property type="entry name" value="Resolvase-like"/>
    <property type="match status" value="1"/>
</dbReference>
<keyword evidence="3" id="KW-1185">Reference proteome</keyword>
<dbReference type="CDD" id="cd00338">
    <property type="entry name" value="Ser_Recombinase"/>
    <property type="match status" value="1"/>
</dbReference>
<accession>A0AAE3N3D1</accession>
<dbReference type="Proteomes" id="UP001208771">
    <property type="component" value="Unassembled WGS sequence"/>
</dbReference>
<protein>
    <submittedName>
        <fullName evidence="2">Recombinase family protein</fullName>
    </submittedName>
</protein>
<dbReference type="AlphaFoldDB" id="A0AAE3N3D1"/>
<dbReference type="Gene3D" id="3.40.50.1390">
    <property type="entry name" value="Resolvase, N-terminal catalytic domain"/>
    <property type="match status" value="1"/>
</dbReference>
<dbReference type="SMART" id="SM00857">
    <property type="entry name" value="Resolvase"/>
    <property type="match status" value="1"/>
</dbReference>
<organism evidence="2 3">
    <name type="scientific">Ectorhizobium quercum</name>
    <dbReference type="NCBI Taxonomy" id="2965071"/>
    <lineage>
        <taxon>Bacteria</taxon>
        <taxon>Pseudomonadati</taxon>
        <taxon>Pseudomonadota</taxon>
        <taxon>Alphaproteobacteria</taxon>
        <taxon>Hyphomicrobiales</taxon>
        <taxon>Rhizobiaceae</taxon>
        <taxon>Ectorhizobium</taxon>
    </lineage>
</organism>
<reference evidence="2" key="1">
    <citation type="submission" date="2022-07" db="EMBL/GenBank/DDBJ databases">
        <title>Ectorhizobium quercum gen.nov., sp. nov.</title>
        <authorList>
            <person name="Ma T."/>
            <person name="Li Y."/>
        </authorList>
    </citation>
    <scope>NUCLEOTIDE SEQUENCE</scope>
    <source>
        <strain evidence="2">BDR2-2</strain>
    </source>
</reference>
<dbReference type="PROSITE" id="PS51736">
    <property type="entry name" value="RECOMBINASES_3"/>
    <property type="match status" value="1"/>
</dbReference>
<dbReference type="Pfam" id="PF00239">
    <property type="entry name" value="Resolvase"/>
    <property type="match status" value="1"/>
</dbReference>
<dbReference type="EMBL" id="JANFPI010000007">
    <property type="protein sequence ID" value="MCX8999426.1"/>
    <property type="molecule type" value="Genomic_DNA"/>
</dbReference>
<dbReference type="GO" id="GO:0003677">
    <property type="term" value="F:DNA binding"/>
    <property type="evidence" value="ECO:0007669"/>
    <property type="project" value="InterPro"/>
</dbReference>
<feature type="non-terminal residue" evidence="2">
    <location>
        <position position="112"/>
    </location>
</feature>
<gene>
    <name evidence="2" type="ORF">NOF55_20170</name>
</gene>
<evidence type="ECO:0000313" key="2">
    <source>
        <dbReference type="EMBL" id="MCX8999426.1"/>
    </source>
</evidence>
<dbReference type="RefSeq" id="WP_306412914.1">
    <property type="nucleotide sequence ID" value="NZ_JANFPI010000007.1"/>
</dbReference>
<evidence type="ECO:0000259" key="1">
    <source>
        <dbReference type="PROSITE" id="PS51736"/>
    </source>
</evidence>
<sequence>MKVAIYARYSSDNQRDASIADQLRMCRLHAEKQGWRIVEEYTDHAISGASLLRPGIQALISDAARGRFDLILSEAMDRLSRDQEDIAGIFKRMSYADVKIVTLSEGEVTHLH</sequence>
<proteinExistence type="predicted"/>
<dbReference type="PANTHER" id="PTHR30461:SF23">
    <property type="entry name" value="DNA RECOMBINASE-RELATED"/>
    <property type="match status" value="1"/>
</dbReference>
<feature type="domain" description="Resolvase/invertase-type recombinase catalytic" evidence="1">
    <location>
        <begin position="2"/>
        <end position="112"/>
    </location>
</feature>
<comment type="caution">
    <text evidence="2">The sequence shown here is derived from an EMBL/GenBank/DDBJ whole genome shotgun (WGS) entry which is preliminary data.</text>
</comment>
<evidence type="ECO:0000313" key="3">
    <source>
        <dbReference type="Proteomes" id="UP001208771"/>
    </source>
</evidence>
<dbReference type="GO" id="GO:0000150">
    <property type="term" value="F:DNA strand exchange activity"/>
    <property type="evidence" value="ECO:0007669"/>
    <property type="project" value="InterPro"/>
</dbReference>